<evidence type="ECO:0000313" key="1">
    <source>
        <dbReference type="EMBL" id="SFT07572.1"/>
    </source>
</evidence>
<dbReference type="EMBL" id="FOZS01000009">
    <property type="protein sequence ID" value="SFT07572.1"/>
    <property type="molecule type" value="Genomic_DNA"/>
</dbReference>
<dbReference type="AlphaFoldDB" id="A0A1I6V1J7"/>
<evidence type="ECO:0000313" key="2">
    <source>
        <dbReference type="Proteomes" id="UP000199199"/>
    </source>
</evidence>
<reference evidence="2" key="1">
    <citation type="submission" date="2016-10" db="EMBL/GenBank/DDBJ databases">
        <authorList>
            <person name="Varghese N."/>
            <person name="Submissions S."/>
        </authorList>
    </citation>
    <scope>NUCLEOTIDE SEQUENCE [LARGE SCALE GENOMIC DNA]</scope>
    <source>
        <strain evidence="2">DSM 22427</strain>
    </source>
</reference>
<protein>
    <submittedName>
        <fullName evidence="1">Uncharacterized protein</fullName>
    </submittedName>
</protein>
<name>A0A1I6V1J7_9EURY</name>
<dbReference type="Proteomes" id="UP000199199">
    <property type="component" value="Unassembled WGS sequence"/>
</dbReference>
<gene>
    <name evidence="1" type="ORF">SAMN04488556_4258</name>
</gene>
<keyword evidence="2" id="KW-1185">Reference proteome</keyword>
<organism evidence="1 2">
    <name type="scientific">Halostagnicola kamekurae</name>
    <dbReference type="NCBI Taxonomy" id="619731"/>
    <lineage>
        <taxon>Archaea</taxon>
        <taxon>Methanobacteriati</taxon>
        <taxon>Methanobacteriota</taxon>
        <taxon>Stenosarchaea group</taxon>
        <taxon>Halobacteria</taxon>
        <taxon>Halobacteriales</taxon>
        <taxon>Natrialbaceae</taxon>
        <taxon>Halostagnicola</taxon>
    </lineage>
</organism>
<proteinExistence type="predicted"/>
<accession>A0A1I6V1J7</accession>
<sequence length="47" mass="4904">MSGTGSDDYSDITSGIGINKETYTITNINGSAFLEGVSTDDSTNLIQ</sequence>